<gene>
    <name evidence="1" type="ORF">O181_011834</name>
</gene>
<name>A0A9Q3GM91_9BASI</name>
<organism evidence="1 2">
    <name type="scientific">Austropuccinia psidii MF-1</name>
    <dbReference type="NCBI Taxonomy" id="1389203"/>
    <lineage>
        <taxon>Eukaryota</taxon>
        <taxon>Fungi</taxon>
        <taxon>Dikarya</taxon>
        <taxon>Basidiomycota</taxon>
        <taxon>Pucciniomycotina</taxon>
        <taxon>Pucciniomycetes</taxon>
        <taxon>Pucciniales</taxon>
        <taxon>Sphaerophragmiaceae</taxon>
        <taxon>Austropuccinia</taxon>
    </lineage>
</organism>
<protein>
    <submittedName>
        <fullName evidence="1">Uncharacterized protein</fullName>
    </submittedName>
</protein>
<dbReference type="AlphaFoldDB" id="A0A9Q3GM91"/>
<dbReference type="EMBL" id="AVOT02002975">
    <property type="protein sequence ID" value="MBW0472119.1"/>
    <property type="molecule type" value="Genomic_DNA"/>
</dbReference>
<dbReference type="Proteomes" id="UP000765509">
    <property type="component" value="Unassembled WGS sequence"/>
</dbReference>
<evidence type="ECO:0000313" key="1">
    <source>
        <dbReference type="EMBL" id="MBW0472119.1"/>
    </source>
</evidence>
<keyword evidence="2" id="KW-1185">Reference proteome</keyword>
<accession>A0A9Q3GM91</accession>
<comment type="caution">
    <text evidence="1">The sequence shown here is derived from an EMBL/GenBank/DDBJ whole genome shotgun (WGS) entry which is preliminary data.</text>
</comment>
<proteinExistence type="predicted"/>
<reference evidence="1" key="1">
    <citation type="submission" date="2021-03" db="EMBL/GenBank/DDBJ databases">
        <title>Draft genome sequence of rust myrtle Austropuccinia psidii MF-1, a brazilian biotype.</title>
        <authorList>
            <person name="Quecine M.C."/>
            <person name="Pachon D.M.R."/>
            <person name="Bonatelli M.L."/>
            <person name="Correr F.H."/>
            <person name="Franceschini L.M."/>
            <person name="Leite T.F."/>
            <person name="Margarido G.R.A."/>
            <person name="Almeida C.A."/>
            <person name="Ferrarezi J.A."/>
            <person name="Labate C.A."/>
        </authorList>
    </citation>
    <scope>NUCLEOTIDE SEQUENCE</scope>
    <source>
        <strain evidence="1">MF-1</strain>
    </source>
</reference>
<sequence>MIFSLKKSIDNKRLGQVKPSRHHHAQITAPNIQEKPNRNRVCHAHDDCLRDLQLMLIERFCLKCNQTLDQRQHGHGHAVQYSTTILIKINPDFIPVGQSTILPTGVLIGQRLSWAGTNSMISSYHSNLSLVSVMLLTDSDRLGRWDS</sequence>
<evidence type="ECO:0000313" key="2">
    <source>
        <dbReference type="Proteomes" id="UP000765509"/>
    </source>
</evidence>